<dbReference type="EMBL" id="BAABLD010000005">
    <property type="protein sequence ID" value="GAA5160968.1"/>
    <property type="molecule type" value="Genomic_DNA"/>
</dbReference>
<evidence type="ECO:0000313" key="3">
    <source>
        <dbReference type="Proteomes" id="UP001500547"/>
    </source>
</evidence>
<evidence type="ECO:0000256" key="1">
    <source>
        <dbReference type="SAM" id="MobiDB-lite"/>
    </source>
</evidence>
<evidence type="ECO:0000313" key="2">
    <source>
        <dbReference type="EMBL" id="GAA5160968.1"/>
    </source>
</evidence>
<protein>
    <submittedName>
        <fullName evidence="2">Uncharacterized protein</fullName>
    </submittedName>
</protein>
<comment type="caution">
    <text evidence="2">The sequence shown here is derived from an EMBL/GenBank/DDBJ whole genome shotgun (WGS) entry which is preliminary data.</text>
</comment>
<feature type="compositionally biased region" description="Polar residues" evidence="1">
    <location>
        <begin position="80"/>
        <end position="98"/>
    </location>
</feature>
<reference evidence="3" key="1">
    <citation type="journal article" date="2019" name="Int. J. Syst. Evol. Microbiol.">
        <title>The Global Catalogue of Microorganisms (GCM) 10K type strain sequencing project: providing services to taxonomists for standard genome sequencing and annotation.</title>
        <authorList>
            <consortium name="The Broad Institute Genomics Platform"/>
            <consortium name="The Broad Institute Genome Sequencing Center for Infectious Disease"/>
            <person name="Wu L."/>
            <person name="Ma J."/>
        </authorList>
    </citation>
    <scope>NUCLEOTIDE SEQUENCE [LARGE SCALE GENOMIC DNA]</scope>
    <source>
        <strain evidence="3">JCM 18715</strain>
    </source>
</reference>
<sequence length="98" mass="11001">MTSPSSHANPADRAVANLLRLLRVYVDGELCLECEERVSAAVCRQMQCIAQSQQVGPATRESCMDLLDHWLRRPEERIRFNTTSDNKPSAQSRSSSHS</sequence>
<keyword evidence="3" id="KW-1185">Reference proteome</keyword>
<organism evidence="2 3">
    <name type="scientific">Viridibacterium curvum</name>
    <dbReference type="NCBI Taxonomy" id="1101404"/>
    <lineage>
        <taxon>Bacteria</taxon>
        <taxon>Pseudomonadati</taxon>
        <taxon>Pseudomonadota</taxon>
        <taxon>Betaproteobacteria</taxon>
        <taxon>Rhodocyclales</taxon>
        <taxon>Rhodocyclaceae</taxon>
        <taxon>Viridibacterium</taxon>
    </lineage>
</organism>
<accession>A0ABP9QF82</accession>
<name>A0ABP9QF82_9RHOO</name>
<dbReference type="Proteomes" id="UP001500547">
    <property type="component" value="Unassembled WGS sequence"/>
</dbReference>
<dbReference type="RefSeq" id="WP_345531714.1">
    <property type="nucleotide sequence ID" value="NZ_BAABLD010000005.1"/>
</dbReference>
<proteinExistence type="predicted"/>
<gene>
    <name evidence="2" type="ORF">GCM10025770_09430</name>
</gene>
<feature type="region of interest" description="Disordered" evidence="1">
    <location>
        <begin position="78"/>
        <end position="98"/>
    </location>
</feature>